<feature type="repeat" description="PPR" evidence="2">
    <location>
        <begin position="540"/>
        <end position="574"/>
    </location>
</feature>
<feature type="repeat" description="PPR" evidence="2">
    <location>
        <begin position="337"/>
        <end position="371"/>
    </location>
</feature>
<feature type="compositionally biased region" description="Basic and acidic residues" evidence="3">
    <location>
        <begin position="131"/>
        <end position="140"/>
    </location>
</feature>
<feature type="repeat" description="PPR" evidence="2">
    <location>
        <begin position="200"/>
        <end position="234"/>
    </location>
</feature>
<dbReference type="NCBIfam" id="TIGR00756">
    <property type="entry name" value="PPR"/>
    <property type="match status" value="6"/>
</dbReference>
<protein>
    <recommendedName>
        <fullName evidence="6">Pentacotripeptide-repeat region of PRORP domain-containing protein</fullName>
    </recommendedName>
</protein>
<dbReference type="SUPFAM" id="SSF81901">
    <property type="entry name" value="HCP-like"/>
    <property type="match status" value="1"/>
</dbReference>
<feature type="region of interest" description="Disordered" evidence="3">
    <location>
        <begin position="125"/>
        <end position="149"/>
    </location>
</feature>
<dbReference type="OMA" id="ARIHPWS"/>
<dbReference type="HOGENOM" id="CLU_002706_10_2_1"/>
<evidence type="ECO:0000256" key="3">
    <source>
        <dbReference type="SAM" id="MobiDB-lite"/>
    </source>
</evidence>
<name>W1NX71_AMBTC</name>
<dbReference type="Pfam" id="PF13041">
    <property type="entry name" value="PPR_2"/>
    <property type="match status" value="3"/>
</dbReference>
<dbReference type="PANTHER" id="PTHR45613">
    <property type="entry name" value="PENTATRICOPEPTIDE REPEAT-CONTAINING PROTEIN"/>
    <property type="match status" value="1"/>
</dbReference>
<keyword evidence="1" id="KW-0677">Repeat</keyword>
<dbReference type="Gene3D" id="1.25.40.10">
    <property type="entry name" value="Tetratricopeptide repeat domain"/>
    <property type="match status" value="4"/>
</dbReference>
<organism evidence="4 5">
    <name type="scientific">Amborella trichopoda</name>
    <dbReference type="NCBI Taxonomy" id="13333"/>
    <lineage>
        <taxon>Eukaryota</taxon>
        <taxon>Viridiplantae</taxon>
        <taxon>Streptophyta</taxon>
        <taxon>Embryophyta</taxon>
        <taxon>Tracheophyta</taxon>
        <taxon>Spermatophyta</taxon>
        <taxon>Magnoliopsida</taxon>
        <taxon>Amborellales</taxon>
        <taxon>Amborellaceae</taxon>
        <taxon>Amborella</taxon>
    </lineage>
</organism>
<dbReference type="PANTHER" id="PTHR45613:SF9">
    <property type="entry name" value="MITOCHONDRIAL GROUP I INTRON SPLICING FACTOR CCM1"/>
    <property type="match status" value="1"/>
</dbReference>
<dbReference type="EMBL" id="KI394965">
    <property type="protein sequence ID" value="ERM99890.1"/>
    <property type="molecule type" value="Genomic_DNA"/>
</dbReference>
<evidence type="ECO:0000313" key="5">
    <source>
        <dbReference type="Proteomes" id="UP000017836"/>
    </source>
</evidence>
<evidence type="ECO:0000313" key="4">
    <source>
        <dbReference type="EMBL" id="ERM99890.1"/>
    </source>
</evidence>
<dbReference type="eggNOG" id="KOG4197">
    <property type="taxonomic scope" value="Eukaryota"/>
</dbReference>
<dbReference type="Pfam" id="PF01535">
    <property type="entry name" value="PPR"/>
    <property type="match status" value="4"/>
</dbReference>
<dbReference type="InterPro" id="IPR002885">
    <property type="entry name" value="PPR_rpt"/>
</dbReference>
<proteinExistence type="predicted"/>
<feature type="repeat" description="PPR" evidence="2">
    <location>
        <begin position="302"/>
        <end position="336"/>
    </location>
</feature>
<feature type="repeat" description="PPR" evidence="2">
    <location>
        <begin position="372"/>
        <end position="406"/>
    </location>
</feature>
<dbReference type="Gramene" id="ERM99890">
    <property type="protein sequence ID" value="ERM99890"/>
    <property type="gene ID" value="AMTR_s00110p00040270"/>
</dbReference>
<dbReference type="PROSITE" id="PS51375">
    <property type="entry name" value="PPR"/>
    <property type="match status" value="8"/>
</dbReference>
<keyword evidence="5" id="KW-1185">Reference proteome</keyword>
<accession>W1NX71</accession>
<feature type="repeat" description="PPR" evidence="2">
    <location>
        <begin position="407"/>
        <end position="441"/>
    </location>
</feature>
<feature type="repeat" description="PPR" evidence="2">
    <location>
        <begin position="267"/>
        <end position="301"/>
    </location>
</feature>
<reference evidence="5" key="1">
    <citation type="journal article" date="2013" name="Science">
        <title>The Amborella genome and the evolution of flowering plants.</title>
        <authorList>
            <consortium name="Amborella Genome Project"/>
        </authorList>
    </citation>
    <scope>NUCLEOTIDE SEQUENCE [LARGE SCALE GENOMIC DNA]</scope>
</reference>
<dbReference type="GO" id="GO:0003729">
    <property type="term" value="F:mRNA binding"/>
    <property type="evidence" value="ECO:0000318"/>
    <property type="project" value="GO_Central"/>
</dbReference>
<gene>
    <name evidence="4" type="ORF">AMTR_s00110p00040270</name>
</gene>
<evidence type="ECO:0000256" key="1">
    <source>
        <dbReference type="ARBA" id="ARBA00022737"/>
    </source>
</evidence>
<sequence>MAEILNSGFRNGVNSSFSHLYSLSTSHKLRIPPYFRGCKVGFLGNRGMGGSQKRIIFVDEVRVTKFTSFKEFNGWVSQCSFAPVNYSIRAIYIESSELNSIESKAKIPPWGVKFITEDKNVDSTSVFGSNHDSKRPHPDMSKPTSSSDSKVQQNELKMHFLEETNEESLSKRILVLSRSNKINSALELYMSMEMSSLQPNLHSCNSLISCLLRNNRLDDALKMFDTMKKKRVVSGHTYSLIFKAISFCQGWERALKMFNELKTNDFDIVVYNTLISICGKENQWDQVQLLWRGLKQDGHKGTMVTYSLLVSIFVRNGRPELAIDAYHEMIENGCKPREDVLKAMVSACAQEGQWALALSIFRQMLKDGLHPNAIAYNTLINCLGKVGEVKLAIKIYNHMKASENKPDTYTWNALLSALYIAGQYDDALLLFERIDSSQLNIHIYNLALMSCKRLGLWKQSLQLLWKMEANETMPSTLSYNHVIGACEVARKPKVALQVYEHMLMTKCTPDTFTYVLLIRACVVGALWDEVMEILNRIQPNASLYNALIYDLCSQGKITSAKMMYSRMRAYGLNPDGRTRALMLQHLPSDSVKEYIRACNYSGEIHQSYLTGAGPTSEDQAKY</sequence>
<feature type="repeat" description="PPR" evidence="2">
    <location>
        <begin position="475"/>
        <end position="509"/>
    </location>
</feature>
<evidence type="ECO:0008006" key="6">
    <source>
        <dbReference type="Google" id="ProtNLM"/>
    </source>
</evidence>
<dbReference type="InterPro" id="IPR011990">
    <property type="entry name" value="TPR-like_helical_dom_sf"/>
</dbReference>
<dbReference type="AlphaFoldDB" id="W1NX71"/>
<dbReference type="Proteomes" id="UP000017836">
    <property type="component" value="Unassembled WGS sequence"/>
</dbReference>
<evidence type="ECO:0000256" key="2">
    <source>
        <dbReference type="PROSITE-ProRule" id="PRU00708"/>
    </source>
</evidence>